<dbReference type="EMBL" id="JAFDVH010000004">
    <property type="protein sequence ID" value="KAG7481310.1"/>
    <property type="molecule type" value="Genomic_DNA"/>
</dbReference>
<evidence type="ECO:0000313" key="3">
    <source>
        <dbReference type="Proteomes" id="UP001046870"/>
    </source>
</evidence>
<protein>
    <recommendedName>
        <fullName evidence="4">KIAA0825</fullName>
    </recommendedName>
</protein>
<dbReference type="PANTHER" id="PTHR33960:SF1">
    <property type="entry name" value="SIMILAR TO KIAA0825 PROTEIN"/>
    <property type="match status" value="1"/>
</dbReference>
<dbReference type="Proteomes" id="UP001046870">
    <property type="component" value="Chromosome 4"/>
</dbReference>
<dbReference type="AlphaFoldDB" id="A0A9D3Q911"/>
<dbReference type="PANTHER" id="PTHR33960">
    <property type="entry name" value="SIMILAR TO KIAA0825 PROTEIN"/>
    <property type="match status" value="1"/>
</dbReference>
<dbReference type="OrthoDB" id="10007406at2759"/>
<evidence type="ECO:0008006" key="4">
    <source>
        <dbReference type="Google" id="ProtNLM"/>
    </source>
</evidence>
<feature type="region of interest" description="Disordered" evidence="1">
    <location>
        <begin position="328"/>
        <end position="357"/>
    </location>
</feature>
<comment type="caution">
    <text evidence="2">The sequence shown here is derived from an EMBL/GenBank/DDBJ whole genome shotgun (WGS) entry which is preliminary data.</text>
</comment>
<name>A0A9D3Q911_MEGAT</name>
<proteinExistence type="predicted"/>
<gene>
    <name evidence="2" type="ORF">MATL_G00065320</name>
</gene>
<sequence length="539" mass="59421">MTIVAVPQIQTGGMDWQGDLPHDHAFVDFGFSGLPGDLDIQQMLRDTEEKLKLNACCIEQCLKELQVKLGDSWTGDKAPTPTDCLQWFSPRKLSLLKPNCTGHQELLDFLRALQQYLRSEAEGREEMTLQLLLSISSQCGVVFPNPAPLTAQQLATGSPLHAVREEAALEVQEAWEDVRRLLRRHLLDELQKAACWTGGADKEGGRGDGGEPDFRVHQRVRWLQHLLFLYPEAEVLSRYQGLRAKAVQDLLLSAQSSSPAEPGSDRLADSFQTAGPALRGMVREDLRVLNSVTEMPSILAFVNQAHLSTVSQELCGIMERLCESASKDNTSHLSKAGKTSTKSKAAIAPQEPPRRGRNFCLTSHQLRCLSQLSGTLLDLEEGVEELVAELGFLNCAGEAPCSVRGILKKAKDDPETATRDSSKASPDLLLQAPEAMTLEFDWRVAFRELAQPMAHCLKVLLEDVCAKSLQQVEGERTSGSALIALDAAARGEGSSATCPETESPKMIAKARHRGEWCMKRTGGRGQAEKANQRRWWLRP</sequence>
<evidence type="ECO:0000256" key="1">
    <source>
        <dbReference type="SAM" id="MobiDB-lite"/>
    </source>
</evidence>
<feature type="compositionally biased region" description="Low complexity" evidence="1">
    <location>
        <begin position="334"/>
        <end position="348"/>
    </location>
</feature>
<evidence type="ECO:0000313" key="2">
    <source>
        <dbReference type="EMBL" id="KAG7481310.1"/>
    </source>
</evidence>
<accession>A0A9D3Q911</accession>
<dbReference type="InterPro" id="IPR027993">
    <property type="entry name" value="DUF4495"/>
</dbReference>
<reference evidence="2" key="1">
    <citation type="submission" date="2021-01" db="EMBL/GenBank/DDBJ databases">
        <authorList>
            <person name="Zahm M."/>
            <person name="Roques C."/>
            <person name="Cabau C."/>
            <person name="Klopp C."/>
            <person name="Donnadieu C."/>
            <person name="Jouanno E."/>
            <person name="Lampietro C."/>
            <person name="Louis A."/>
            <person name="Herpin A."/>
            <person name="Echchiki A."/>
            <person name="Berthelot C."/>
            <person name="Parey E."/>
            <person name="Roest-Crollius H."/>
            <person name="Braasch I."/>
            <person name="Postlethwait J."/>
            <person name="Bobe J."/>
            <person name="Montfort J."/>
            <person name="Bouchez O."/>
            <person name="Begum T."/>
            <person name="Mejri S."/>
            <person name="Adams A."/>
            <person name="Chen W.-J."/>
            <person name="Guiguen Y."/>
        </authorList>
    </citation>
    <scope>NUCLEOTIDE SEQUENCE</scope>
    <source>
        <strain evidence="2">YG-15Mar2019-1</strain>
        <tissue evidence="2">Brain</tissue>
    </source>
</reference>
<organism evidence="2 3">
    <name type="scientific">Megalops atlanticus</name>
    <name type="common">Tarpon</name>
    <name type="synonym">Clupea gigantea</name>
    <dbReference type="NCBI Taxonomy" id="7932"/>
    <lineage>
        <taxon>Eukaryota</taxon>
        <taxon>Metazoa</taxon>
        <taxon>Chordata</taxon>
        <taxon>Craniata</taxon>
        <taxon>Vertebrata</taxon>
        <taxon>Euteleostomi</taxon>
        <taxon>Actinopterygii</taxon>
        <taxon>Neopterygii</taxon>
        <taxon>Teleostei</taxon>
        <taxon>Elopiformes</taxon>
        <taxon>Megalopidae</taxon>
        <taxon>Megalops</taxon>
    </lineage>
</organism>
<keyword evidence="3" id="KW-1185">Reference proteome</keyword>